<name>A0A161SRK0_9BACL</name>
<evidence type="ECO:0008006" key="3">
    <source>
        <dbReference type="Google" id="ProtNLM"/>
    </source>
</evidence>
<dbReference type="InterPro" id="IPR019615">
    <property type="entry name" value="DUF2487"/>
</dbReference>
<dbReference type="RefSeq" id="WP_063179171.1">
    <property type="nucleotide sequence ID" value="NZ_LQNT01000009.1"/>
</dbReference>
<reference evidence="1 2" key="1">
    <citation type="submission" date="2016-01" db="EMBL/GenBank/DDBJ databases">
        <title>Whole genome sequencing of Bhargavaea cecembensis T14.</title>
        <authorList>
            <person name="Hong K.W."/>
        </authorList>
    </citation>
    <scope>NUCLEOTIDE SEQUENCE [LARGE SCALE GENOMIC DNA]</scope>
    <source>
        <strain evidence="1 2">T14</strain>
    </source>
</reference>
<evidence type="ECO:0000313" key="1">
    <source>
        <dbReference type="EMBL" id="KZE38050.1"/>
    </source>
</evidence>
<dbReference type="EMBL" id="LQNT01000009">
    <property type="protein sequence ID" value="KZE38050.1"/>
    <property type="molecule type" value="Genomic_DNA"/>
</dbReference>
<organism evidence="1 2">
    <name type="scientific">Bhargavaea cecembensis</name>
    <dbReference type="NCBI Taxonomy" id="394098"/>
    <lineage>
        <taxon>Bacteria</taxon>
        <taxon>Bacillati</taxon>
        <taxon>Bacillota</taxon>
        <taxon>Bacilli</taxon>
        <taxon>Bacillales</taxon>
        <taxon>Caryophanaceae</taxon>
        <taxon>Bhargavaea</taxon>
    </lineage>
</organism>
<dbReference type="Pfam" id="PF10673">
    <property type="entry name" value="DUF2487"/>
    <property type="match status" value="1"/>
</dbReference>
<dbReference type="AlphaFoldDB" id="A0A161SRK0"/>
<proteinExistence type="predicted"/>
<dbReference type="OrthoDB" id="2678750at2"/>
<dbReference type="Proteomes" id="UP000076490">
    <property type="component" value="Unassembled WGS sequence"/>
</dbReference>
<sequence>MNWTANDLDLYMQQQEYIDTALIPLVHIGSGGGMKQSASSAEFLMNLSAFIERQFKGRIVLFPPFSYTDGNDRSRLASEWAASISDMPFKHVFYLTTDPAWSRDGIIGDAIWIPSIPLESMDKKLKQSVLEDQVRQIIPVLTARWTTE</sequence>
<evidence type="ECO:0000313" key="2">
    <source>
        <dbReference type="Proteomes" id="UP000076490"/>
    </source>
</evidence>
<accession>A0A161SRK0</accession>
<protein>
    <recommendedName>
        <fullName evidence="3">DUF2487 domain-containing protein</fullName>
    </recommendedName>
</protein>
<comment type="caution">
    <text evidence="1">The sequence shown here is derived from an EMBL/GenBank/DDBJ whole genome shotgun (WGS) entry which is preliminary data.</text>
</comment>
<gene>
    <name evidence="1" type="ORF">AV656_03735</name>
</gene>